<dbReference type="Gene3D" id="2.40.128.20">
    <property type="match status" value="1"/>
</dbReference>
<dbReference type="InterPro" id="IPR012674">
    <property type="entry name" value="Calycin"/>
</dbReference>
<dbReference type="PANTHER" id="PTHR33970">
    <property type="entry name" value="VIOLAXANTHIN DE-EPOXIDASE, CHLOROPLASTIC-RELATED"/>
    <property type="match status" value="1"/>
</dbReference>
<dbReference type="EMBL" id="GDKF01000405">
    <property type="protein sequence ID" value="JAT78217.1"/>
    <property type="molecule type" value="Transcribed_RNA"/>
</dbReference>
<organism evidence="4">
    <name type="scientific">Auxenochlorella protothecoides</name>
    <name type="common">Green microalga</name>
    <name type="synonym">Chlorella protothecoides</name>
    <dbReference type="NCBI Taxonomy" id="3075"/>
    <lineage>
        <taxon>Eukaryota</taxon>
        <taxon>Viridiplantae</taxon>
        <taxon>Chlorophyta</taxon>
        <taxon>core chlorophytes</taxon>
        <taxon>Trebouxiophyceae</taxon>
        <taxon>Chlorellales</taxon>
        <taxon>Chlorellaceae</taxon>
        <taxon>Auxenochlorella</taxon>
    </lineage>
</organism>
<evidence type="ECO:0000256" key="1">
    <source>
        <dbReference type="SAM" id="MobiDB-lite"/>
    </source>
</evidence>
<feature type="region of interest" description="Disordered" evidence="1">
    <location>
        <begin position="1"/>
        <end position="23"/>
    </location>
</feature>
<dbReference type="AlphaFoldDB" id="A0A1D2AG92"/>
<feature type="non-terminal residue" evidence="4">
    <location>
        <position position="1"/>
    </location>
</feature>
<gene>
    <name evidence="4" type="ORF">g.23021</name>
    <name evidence="3" type="ORF">g.23032</name>
</gene>
<evidence type="ECO:0000313" key="4">
    <source>
        <dbReference type="EMBL" id="JAT78217.1"/>
    </source>
</evidence>
<evidence type="ECO:0000259" key="2">
    <source>
        <dbReference type="Pfam" id="PF07137"/>
    </source>
</evidence>
<dbReference type="SUPFAM" id="SSF50814">
    <property type="entry name" value="Lipocalins"/>
    <property type="match status" value="1"/>
</dbReference>
<dbReference type="InterPro" id="IPR044682">
    <property type="entry name" value="VDE"/>
</dbReference>
<dbReference type="PANTHER" id="PTHR33970:SF1">
    <property type="entry name" value="VIOLAXANTHIN DE-EPOXIDASE, CHLOROPLASTIC"/>
    <property type="match status" value="1"/>
</dbReference>
<accession>A0A1D2AG92</accession>
<reference evidence="4" key="1">
    <citation type="submission" date="2015-08" db="EMBL/GenBank/DDBJ databases">
        <authorList>
            <person name="Babu N.S."/>
            <person name="Beckwith C.J."/>
            <person name="Beseler K.G."/>
            <person name="Brison A."/>
            <person name="Carone J.V."/>
            <person name="Caskin T.P."/>
            <person name="Diamond M."/>
            <person name="Durham M.E."/>
            <person name="Foxe J.M."/>
            <person name="Go M."/>
            <person name="Henderson B.A."/>
            <person name="Jones I.B."/>
            <person name="McGettigan J.A."/>
            <person name="Micheletti S.J."/>
            <person name="Nasrallah M.E."/>
            <person name="Ortiz D."/>
            <person name="Piller C.R."/>
            <person name="Privatt S.R."/>
            <person name="Schneider S.L."/>
            <person name="Sharp S."/>
            <person name="Smith T.C."/>
            <person name="Stanton J.D."/>
            <person name="Ullery H.E."/>
            <person name="Wilson R.J."/>
            <person name="Serrano M.G."/>
            <person name="Buck G."/>
            <person name="Lee V."/>
            <person name="Wang Y."/>
            <person name="Carvalho R."/>
            <person name="Voegtly L."/>
            <person name="Shi R."/>
            <person name="Duckworth R."/>
            <person name="Johnson A."/>
            <person name="Loviza R."/>
            <person name="Walstead R."/>
            <person name="Shah Z."/>
            <person name="Kiflezghi M."/>
            <person name="Wade K."/>
            <person name="Ball S.L."/>
            <person name="Bradley K.W."/>
            <person name="Asai D.J."/>
            <person name="Bowman C.A."/>
            <person name="Russell D.A."/>
            <person name="Pope W.H."/>
            <person name="Jacobs-Sera D."/>
            <person name="Hendrix R.W."/>
            <person name="Hatfull G.F."/>
        </authorList>
    </citation>
    <scope>NUCLEOTIDE SEQUENCE</scope>
</reference>
<sequence>FDREPHARSFPNGPMSAQVPMTPLTPSYAPHRSPCNLCSMSAPALYSSARTHAAQLAGQTWFSGPFIPPRNERRHRLPGRGKVCVVRAHHGSGDWRGAGGKVVAGMALAAAISLSPALPSLAADMVKTGTCLLQKCQPELARCLIDGECVENLVCLQVCNGKDDESGCQVKCADRYKNDIIDKFNACAITSGGCVPQKIEKDTWKAPPASAIDRAFDPELFQGRWYITAGLNPLFDVFDCQEHFFASPSPGSLYGKIRWRIPKGSSDFIERSTMQRFVQDPGNPGVLYNHDNEYLHYEDDWYVVGWEPDSYAFIVYKGQNDAWKGYGGATVYTRDSSFPPELTNKMRELASQAGLKWEEFKLTDNSCGPHPPQRGGMTDFEREMDDLARDEARQGLASFSRGLTVIEQRAERAERDIAQSVVGLEKTLQDEFYEAEKQLASIEKQFSASGGFGAWLQNIFRF</sequence>
<feature type="domain" description="VDE lipocalin" evidence="2">
    <location>
        <begin position="129"/>
        <end position="365"/>
    </location>
</feature>
<dbReference type="GO" id="GO:0010028">
    <property type="term" value="P:xanthophyll cycle"/>
    <property type="evidence" value="ECO:0007669"/>
    <property type="project" value="InterPro"/>
</dbReference>
<evidence type="ECO:0000313" key="3">
    <source>
        <dbReference type="EMBL" id="JAT69395.1"/>
    </source>
</evidence>
<proteinExistence type="predicted"/>
<dbReference type="GO" id="GO:0046422">
    <property type="term" value="F:violaxanthin de-epoxidase activity"/>
    <property type="evidence" value="ECO:0007669"/>
    <property type="project" value="InterPro"/>
</dbReference>
<dbReference type="Pfam" id="PF07137">
    <property type="entry name" value="VDE"/>
    <property type="match status" value="1"/>
</dbReference>
<dbReference type="EMBL" id="GDKF01009227">
    <property type="protein sequence ID" value="JAT69395.1"/>
    <property type="molecule type" value="Transcribed_RNA"/>
</dbReference>
<dbReference type="InterPro" id="IPR010788">
    <property type="entry name" value="VDE_dom"/>
</dbReference>
<name>A0A1D2AG92_AUXPR</name>
<protein>
    <recommendedName>
        <fullName evidence="2">VDE lipocalin domain-containing protein</fullName>
    </recommendedName>
</protein>